<dbReference type="RefSeq" id="WP_074238769.1">
    <property type="nucleotide sequence ID" value="NZ_FSRA01000001.1"/>
</dbReference>
<dbReference type="EMBL" id="FSRA01000001">
    <property type="protein sequence ID" value="SIN82850.1"/>
    <property type="molecule type" value="Genomic_DNA"/>
</dbReference>
<name>A0A1N6EIN5_9BACT</name>
<evidence type="ECO:0000313" key="2">
    <source>
        <dbReference type="Proteomes" id="UP000185003"/>
    </source>
</evidence>
<organism evidence="1 2">
    <name type="scientific">Chitinophaga niabensis</name>
    <dbReference type="NCBI Taxonomy" id="536979"/>
    <lineage>
        <taxon>Bacteria</taxon>
        <taxon>Pseudomonadati</taxon>
        <taxon>Bacteroidota</taxon>
        <taxon>Chitinophagia</taxon>
        <taxon>Chitinophagales</taxon>
        <taxon>Chitinophagaceae</taxon>
        <taxon>Chitinophaga</taxon>
    </lineage>
</organism>
<keyword evidence="2" id="KW-1185">Reference proteome</keyword>
<dbReference type="AlphaFoldDB" id="A0A1N6EIN5"/>
<dbReference type="Proteomes" id="UP000185003">
    <property type="component" value="Unassembled WGS sequence"/>
</dbReference>
<dbReference type="OrthoDB" id="9790784at2"/>
<accession>A0A1N6EIN5</accession>
<reference evidence="1 2" key="1">
    <citation type="submission" date="2016-11" db="EMBL/GenBank/DDBJ databases">
        <authorList>
            <person name="Jaros S."/>
            <person name="Januszkiewicz K."/>
            <person name="Wedrychowicz H."/>
        </authorList>
    </citation>
    <scope>NUCLEOTIDE SEQUENCE [LARGE SCALE GENOMIC DNA]</scope>
    <source>
        <strain evidence="1 2">DSM 24787</strain>
    </source>
</reference>
<proteinExistence type="predicted"/>
<dbReference type="STRING" id="536979.SAMN04488055_1639"/>
<evidence type="ECO:0000313" key="1">
    <source>
        <dbReference type="EMBL" id="SIN82850.1"/>
    </source>
</evidence>
<protein>
    <submittedName>
        <fullName evidence="1">Uncharacterized protein</fullName>
    </submittedName>
</protein>
<gene>
    <name evidence="1" type="ORF">SAMN04488055_1639</name>
</gene>
<sequence>MAKPTNVFVRDYLTDNGDIPNYGGLNLSPDIIPQLSPADPSKVQQLYGLPTYGQDIATQEKINIEAGQSNYIYMRAKNPTSASLTVQLSLYWSSGGTLQIPSQWINQQIGQSQQITIPATSVRAAPEPFIWTPLQLPDLGHYCLIAQVTWNGFNGITKSTTFPNLAAWWMYCRNNNTIAQRNMEMVNVKPNNRVEWNLDLLNPDPNPLLHTVMAVCNVPEGSTVALYCSAPQLNPPISTGPVTILGTDNNQNVIASTMFPANFQGTLQLIFQPPGNAQPGLYSIVAQQYAASSSGKYEFLGSYTFEITISLSDDERKIRIVEHQHQLLNKLLS</sequence>